<dbReference type="AlphaFoldDB" id="A0AAV7EX75"/>
<organism evidence="2 3">
    <name type="scientific">Aristolochia fimbriata</name>
    <name type="common">White veined hardy Dutchman's pipe vine</name>
    <dbReference type="NCBI Taxonomy" id="158543"/>
    <lineage>
        <taxon>Eukaryota</taxon>
        <taxon>Viridiplantae</taxon>
        <taxon>Streptophyta</taxon>
        <taxon>Embryophyta</taxon>
        <taxon>Tracheophyta</taxon>
        <taxon>Spermatophyta</taxon>
        <taxon>Magnoliopsida</taxon>
        <taxon>Magnoliidae</taxon>
        <taxon>Piperales</taxon>
        <taxon>Aristolochiaceae</taxon>
        <taxon>Aristolochia</taxon>
    </lineage>
</organism>
<evidence type="ECO:0000256" key="1">
    <source>
        <dbReference type="SAM" id="MobiDB-lite"/>
    </source>
</evidence>
<evidence type="ECO:0000313" key="3">
    <source>
        <dbReference type="Proteomes" id="UP000825729"/>
    </source>
</evidence>
<name>A0AAV7EX75_ARIFI</name>
<evidence type="ECO:0000313" key="2">
    <source>
        <dbReference type="EMBL" id="KAG9453328.1"/>
    </source>
</evidence>
<reference evidence="2 3" key="1">
    <citation type="submission" date="2021-07" db="EMBL/GenBank/DDBJ databases">
        <title>The Aristolochia fimbriata genome: insights into angiosperm evolution, floral development and chemical biosynthesis.</title>
        <authorList>
            <person name="Jiao Y."/>
        </authorList>
    </citation>
    <scope>NUCLEOTIDE SEQUENCE [LARGE SCALE GENOMIC DNA]</scope>
    <source>
        <strain evidence="2">IBCAS-2021</strain>
        <tissue evidence="2">Leaf</tissue>
    </source>
</reference>
<keyword evidence="3" id="KW-1185">Reference proteome</keyword>
<dbReference type="EMBL" id="JAINDJ010000003">
    <property type="protein sequence ID" value="KAG9453328.1"/>
    <property type="molecule type" value="Genomic_DNA"/>
</dbReference>
<gene>
    <name evidence="2" type="ORF">H6P81_006232</name>
</gene>
<comment type="caution">
    <text evidence="2">The sequence shown here is derived from an EMBL/GenBank/DDBJ whole genome shotgun (WGS) entry which is preliminary data.</text>
</comment>
<feature type="region of interest" description="Disordered" evidence="1">
    <location>
        <begin position="134"/>
        <end position="167"/>
    </location>
</feature>
<accession>A0AAV7EX75</accession>
<proteinExistence type="predicted"/>
<protein>
    <submittedName>
        <fullName evidence="2">Uncharacterized protein</fullName>
    </submittedName>
</protein>
<dbReference type="Proteomes" id="UP000825729">
    <property type="component" value="Unassembled WGS sequence"/>
</dbReference>
<sequence length="167" mass="19090">MTTRYCHLTFLRFISAPIFFKNEATDGKLTYISMEDVGTRGNWKCRNQTNEEVTKTITGGKPTRRDNKIRRPNKILHGDLSYGTPYVLELDDSKFAEVSNGPVSGLRGNDKLNEAHLLRAHKIHLRQVLERPHFPSTGRDLRANSLSRSEEKRSRPSVSEAFNFRAS</sequence>